<evidence type="ECO:0000313" key="2">
    <source>
        <dbReference type="EMBL" id="CBI08888.1"/>
    </source>
</evidence>
<accession>E6QNR7</accession>
<comment type="caution">
    <text evidence="2">The sequence shown here is derived from an EMBL/GenBank/DDBJ whole genome shotgun (WGS) entry which is preliminary data.</text>
</comment>
<evidence type="ECO:0000256" key="1">
    <source>
        <dbReference type="SAM" id="MobiDB-lite"/>
    </source>
</evidence>
<sequence length="525" mass="58117">MTFTIPDLTPDMRPWRVDWFGEVAYQPNGQRRSQPVYRALISPVLGDLSSPSIVADDGDQREAWLSIGTLPMVSVGDIWQDGVRIAQPDYQQESFGVHIANSWADIIKAGMPDEENFLLPLSEHRWHRGATQSYCVRLSMSDGKRLIVPCMELIRFYFGTSSIVLHKLFTGPLREEMLWSEKSFDPATKHLHIKLASRISGASASDIGRIALSKEAWRSAAGICASCITATSQKRAAYPYTGFPFTGKTTLQVIGRWLSFADVPNSTFVVYRINSCSHRFPFETLSYEADAFKAQRATTKTSGDGGGNGAGQWTRKNDAGKPTVSDHDPDAKKSGVTRKTFGAAKFPDLSRKSIWLEKIDTAGTSGVFMKYADGSIEQVAFGDGEHGGQGRETDIVHSGAERGYEPGKLKLPSFVTLGIKLAMERLLKAEFKMPVFAKVMLAPGYFEPAFPLPRLVDEDGVIDPVTSCSNADKVIRQRCACFLRFEYESGDLIRFAVVIEAQKISQPPEIVIVRRVELAEVVRVL</sequence>
<gene>
    <name evidence="2" type="ORF">CARN6_2410</name>
</gene>
<dbReference type="AlphaFoldDB" id="E6QNR7"/>
<proteinExistence type="predicted"/>
<reference evidence="2" key="1">
    <citation type="submission" date="2009-10" db="EMBL/GenBank/DDBJ databases">
        <title>Diversity of trophic interactions inside an arsenic-rich microbial ecosystem.</title>
        <authorList>
            <person name="Bertin P.N."/>
            <person name="Heinrich-Salmeron A."/>
            <person name="Pelletier E."/>
            <person name="Goulhen-Chollet F."/>
            <person name="Arsene-Ploetze F."/>
            <person name="Gallien S."/>
            <person name="Calteau A."/>
            <person name="Vallenet D."/>
            <person name="Casiot C."/>
            <person name="Chane-Woon-Ming B."/>
            <person name="Giloteaux L."/>
            <person name="Barakat M."/>
            <person name="Bonnefoy V."/>
            <person name="Bruneel O."/>
            <person name="Chandler M."/>
            <person name="Cleiss J."/>
            <person name="Duran R."/>
            <person name="Elbaz-Poulichet F."/>
            <person name="Fonknechten N."/>
            <person name="Lauga B."/>
            <person name="Mornico D."/>
            <person name="Ortet P."/>
            <person name="Schaeffer C."/>
            <person name="Siguier P."/>
            <person name="Alexander Thil Smith A."/>
            <person name="Van Dorsselaer A."/>
            <person name="Weissenbach J."/>
            <person name="Medigue C."/>
            <person name="Le Paslier D."/>
        </authorList>
    </citation>
    <scope>NUCLEOTIDE SEQUENCE</scope>
</reference>
<dbReference type="EMBL" id="CABQ01000289">
    <property type="protein sequence ID" value="CBI08888.1"/>
    <property type="molecule type" value="Genomic_DNA"/>
</dbReference>
<organism evidence="2">
    <name type="scientific">mine drainage metagenome</name>
    <dbReference type="NCBI Taxonomy" id="410659"/>
    <lineage>
        <taxon>unclassified sequences</taxon>
        <taxon>metagenomes</taxon>
        <taxon>ecological metagenomes</taxon>
    </lineage>
</organism>
<feature type="region of interest" description="Disordered" evidence="1">
    <location>
        <begin position="297"/>
        <end position="336"/>
    </location>
</feature>
<feature type="compositionally biased region" description="Basic and acidic residues" evidence="1">
    <location>
        <begin position="315"/>
        <end position="333"/>
    </location>
</feature>
<protein>
    <submittedName>
        <fullName evidence="2">Uncharacterized protein</fullName>
    </submittedName>
</protein>
<name>E6QNR7_9ZZZZ</name>